<evidence type="ECO:0000313" key="2">
    <source>
        <dbReference type="Proteomes" id="UP000736164"/>
    </source>
</evidence>
<evidence type="ECO:0000313" key="1">
    <source>
        <dbReference type="EMBL" id="MBN3318948.1"/>
    </source>
</evidence>
<keyword evidence="2" id="KW-1185">Reference proteome</keyword>
<dbReference type="GO" id="GO:0000470">
    <property type="term" value="P:maturation of LSU-rRNA"/>
    <property type="evidence" value="ECO:0007669"/>
    <property type="project" value="TreeGrafter"/>
</dbReference>
<accession>A0A8J7TD72</accession>
<reference evidence="1" key="1">
    <citation type="journal article" date="2021" name="Cell">
        <title>Tracing the genetic footprints of vertebrate landing in non-teleost ray-finned fishes.</title>
        <authorList>
            <person name="Bi X."/>
            <person name="Wang K."/>
            <person name="Yang L."/>
            <person name="Pan H."/>
            <person name="Jiang H."/>
            <person name="Wei Q."/>
            <person name="Fang M."/>
            <person name="Yu H."/>
            <person name="Zhu C."/>
            <person name="Cai Y."/>
            <person name="He Y."/>
            <person name="Gan X."/>
            <person name="Zeng H."/>
            <person name="Yu D."/>
            <person name="Zhu Y."/>
            <person name="Jiang H."/>
            <person name="Qiu Q."/>
            <person name="Yang H."/>
            <person name="Zhang Y.E."/>
            <person name="Wang W."/>
            <person name="Zhu M."/>
            <person name="He S."/>
            <person name="Zhang G."/>
        </authorList>
    </citation>
    <scope>NUCLEOTIDE SEQUENCE</scope>
    <source>
        <strain evidence="1">Allg_001</strain>
    </source>
</reference>
<dbReference type="Pfam" id="PF04031">
    <property type="entry name" value="Las1"/>
    <property type="match status" value="1"/>
</dbReference>
<name>A0A8J7TD72_ATRSP</name>
<organism evidence="1 2">
    <name type="scientific">Atractosteus spatula</name>
    <name type="common">Alligator gar</name>
    <name type="synonym">Lepisosteus spatula</name>
    <dbReference type="NCBI Taxonomy" id="7917"/>
    <lineage>
        <taxon>Eukaryota</taxon>
        <taxon>Metazoa</taxon>
        <taxon>Chordata</taxon>
        <taxon>Craniata</taxon>
        <taxon>Vertebrata</taxon>
        <taxon>Euteleostomi</taxon>
        <taxon>Actinopterygii</taxon>
        <taxon>Neopterygii</taxon>
        <taxon>Holostei</taxon>
        <taxon>Semionotiformes</taxon>
        <taxon>Lepisosteidae</taxon>
        <taxon>Atractosteus</taxon>
    </lineage>
</organism>
<sequence length="635" mass="73270">FVLRSVTYSKRMKRKSTQKSSHVVAWFNKAEWDQVLEYLYSKDCALQKYALQRLSAWKARFVNSTPVAVESTAELVRCQVLDASGKLDTDELILLYGMALVRFVNLITERRQKIVSIPLRRLASQMNIPEWVVNLRHEITHGKLPTLYWCRKGCKFVLDWLHQEYWSRQLGSTLAEPWDSDSVGEEEEDLEVEDDFTDRHRKREIYRKEKLEFLIIFCSVDSYNPNKCNRKARDLLLSYKKEQFQVLDELHKEDKVKKLWPSPSSDLEWIVMQIKDFEAESREALLDVLLGDGFLVPTLEQLEILDIEPSDSSDTSTPCIPRLFLQFWMPLLRVLNSHMFIQMMTEKLFLQLQLCSETSEHRTFYISGWISEILSCNNRAGKTVKGLTPSQRKMRNKFQMFVNPVRLQWKRLLSLCLDAPCVATPHLLQQILTDMDKPLPHDTQQKLLHLCCIYTQRGGSCPSPDTEEQEQPVYTLETLHKRAMKESPHVVTHNSNTMSQAVPKDPVTVPEIKEDLQEHLSLEVIAERAMALKGSPWQICTDNVKWKNYPLGKVPGQSDDPGCLMVDSFSTISVLDQLLDIDKTAPHSTYTRLSAADVFVRVNNVDESGLNHAVTDGPLWTHSDLSKLKAGLQLF</sequence>
<feature type="non-terminal residue" evidence="1">
    <location>
        <position position="635"/>
    </location>
</feature>
<gene>
    <name evidence="1" type="primary">Las1l</name>
    <name evidence="1" type="ORF">GTO95_0007521</name>
</gene>
<dbReference type="Proteomes" id="UP000736164">
    <property type="component" value="Unassembled WGS sequence"/>
</dbReference>
<proteinExistence type="predicted"/>
<dbReference type="PANTHER" id="PTHR15002">
    <property type="entry name" value="RIBOSOMAL BIOGENESIS PROTEIN LAS1L"/>
    <property type="match status" value="1"/>
</dbReference>
<feature type="non-terminal residue" evidence="1">
    <location>
        <position position="1"/>
    </location>
</feature>
<comment type="caution">
    <text evidence="1">The sequence shown here is derived from an EMBL/GenBank/DDBJ whole genome shotgun (WGS) entry which is preliminary data.</text>
</comment>
<dbReference type="GO" id="GO:0004519">
    <property type="term" value="F:endonuclease activity"/>
    <property type="evidence" value="ECO:0007669"/>
    <property type="project" value="InterPro"/>
</dbReference>
<protein>
    <submittedName>
        <fullName evidence="1">LAS1L protein</fullName>
    </submittedName>
</protein>
<dbReference type="InterPro" id="IPR007174">
    <property type="entry name" value="Las1"/>
</dbReference>
<dbReference type="EMBL" id="JAAWVO010042666">
    <property type="protein sequence ID" value="MBN3318948.1"/>
    <property type="molecule type" value="Genomic_DNA"/>
</dbReference>
<dbReference type="GO" id="GO:0030687">
    <property type="term" value="C:preribosome, large subunit precursor"/>
    <property type="evidence" value="ECO:0007669"/>
    <property type="project" value="TreeGrafter"/>
</dbReference>
<dbReference type="GO" id="GO:0000460">
    <property type="term" value="P:maturation of 5.8S rRNA"/>
    <property type="evidence" value="ECO:0007669"/>
    <property type="project" value="TreeGrafter"/>
</dbReference>
<dbReference type="AlphaFoldDB" id="A0A8J7TD72"/>
<dbReference type="GO" id="GO:0090730">
    <property type="term" value="C:Las1 complex"/>
    <property type="evidence" value="ECO:0007669"/>
    <property type="project" value="InterPro"/>
</dbReference>
<dbReference type="PANTHER" id="PTHR15002:SF0">
    <property type="entry name" value="RIBOSOMAL BIOGENESIS PROTEIN LAS1L"/>
    <property type="match status" value="1"/>
</dbReference>